<feature type="transmembrane region" description="Helical" evidence="1">
    <location>
        <begin position="165"/>
        <end position="184"/>
    </location>
</feature>
<keyword evidence="1" id="KW-0472">Membrane</keyword>
<dbReference type="Gene3D" id="3.40.50.2000">
    <property type="entry name" value="Glycogen Phosphorylase B"/>
    <property type="match status" value="1"/>
</dbReference>
<evidence type="ECO:0000313" key="3">
    <source>
        <dbReference type="Proteomes" id="UP000266426"/>
    </source>
</evidence>
<dbReference type="Proteomes" id="UP000266426">
    <property type="component" value="Unassembled WGS sequence"/>
</dbReference>
<accession>A0A3A4R5R8</accession>
<sequence length="186" mass="22137">MDQLNNGKHFVYDIQKVLVIRSYSPSMETAFKLIREEYEHAQVDILRVKNSVPHPCESYPEIHNIYETQDASGFTLARLGDHYREFRNKEYDAVFILYGVQNGMARYFNVDLYAYWLNSRYKLTLDPDGFLSVLKPNRFYKKAVEYVFSYAIFGINLFFTFLLIAYTAFLMVLLSPFALIFRYFRR</sequence>
<keyword evidence="1" id="KW-1133">Transmembrane helix</keyword>
<dbReference type="AlphaFoldDB" id="A0A3A4R5R8"/>
<reference evidence="2 3" key="1">
    <citation type="journal article" date="2017" name="ISME J.">
        <title>Energy and carbon metabolisms in a deep terrestrial subsurface fluid microbial community.</title>
        <authorList>
            <person name="Momper L."/>
            <person name="Jungbluth S.P."/>
            <person name="Lee M.D."/>
            <person name="Amend J.P."/>
        </authorList>
    </citation>
    <scope>NUCLEOTIDE SEQUENCE [LARGE SCALE GENOMIC DNA]</scope>
    <source>
        <strain evidence="2">SURF_26</strain>
    </source>
</reference>
<keyword evidence="1" id="KW-0812">Transmembrane</keyword>
<name>A0A3A4R5R8_9BACT</name>
<evidence type="ECO:0000256" key="1">
    <source>
        <dbReference type="SAM" id="Phobius"/>
    </source>
</evidence>
<comment type="caution">
    <text evidence="2">The sequence shown here is derived from an EMBL/GenBank/DDBJ whole genome shotgun (WGS) entry which is preliminary data.</text>
</comment>
<dbReference type="EMBL" id="QZJZ01000010">
    <property type="protein sequence ID" value="RJP61671.1"/>
    <property type="molecule type" value="Genomic_DNA"/>
</dbReference>
<evidence type="ECO:0000313" key="2">
    <source>
        <dbReference type="EMBL" id="RJP61671.1"/>
    </source>
</evidence>
<proteinExistence type="predicted"/>
<organism evidence="2 3">
    <name type="scientific">Candidatus Auribacter fodinae</name>
    <dbReference type="NCBI Taxonomy" id="2093366"/>
    <lineage>
        <taxon>Bacteria</taxon>
        <taxon>Pseudomonadati</taxon>
        <taxon>Candidatus Auribacterota</taxon>
        <taxon>Candidatus Auribacteria</taxon>
        <taxon>Candidatus Auribacterales</taxon>
        <taxon>Candidatus Auribacteraceae</taxon>
        <taxon>Candidatus Auribacter</taxon>
    </lineage>
</organism>
<protein>
    <submittedName>
        <fullName evidence="2">Uncharacterized protein</fullName>
    </submittedName>
</protein>
<gene>
    <name evidence="2" type="ORF">C4541_01340</name>
</gene>